<keyword evidence="2" id="KW-1185">Reference proteome</keyword>
<organism evidence="1 2">
    <name type="scientific">Pleurotus eryngii</name>
    <name type="common">Boletus of the steppes</name>
    <dbReference type="NCBI Taxonomy" id="5323"/>
    <lineage>
        <taxon>Eukaryota</taxon>
        <taxon>Fungi</taxon>
        <taxon>Dikarya</taxon>
        <taxon>Basidiomycota</taxon>
        <taxon>Agaricomycotina</taxon>
        <taxon>Agaricomycetes</taxon>
        <taxon>Agaricomycetidae</taxon>
        <taxon>Agaricales</taxon>
        <taxon>Pleurotineae</taxon>
        <taxon>Pleurotaceae</taxon>
        <taxon>Pleurotus</taxon>
    </lineage>
</organism>
<gene>
    <name evidence="1" type="ORF">BDN71DRAFT_1295530</name>
</gene>
<evidence type="ECO:0000313" key="2">
    <source>
        <dbReference type="Proteomes" id="UP000807025"/>
    </source>
</evidence>
<protein>
    <submittedName>
        <fullName evidence="1">Uncharacterized protein</fullName>
    </submittedName>
</protein>
<reference evidence="1" key="1">
    <citation type="submission" date="2020-11" db="EMBL/GenBank/DDBJ databases">
        <authorList>
            <consortium name="DOE Joint Genome Institute"/>
            <person name="Ahrendt S."/>
            <person name="Riley R."/>
            <person name="Andreopoulos W."/>
            <person name="Labutti K."/>
            <person name="Pangilinan J."/>
            <person name="Ruiz-Duenas F.J."/>
            <person name="Barrasa J.M."/>
            <person name="Sanchez-Garcia M."/>
            <person name="Camarero S."/>
            <person name="Miyauchi S."/>
            <person name="Serrano A."/>
            <person name="Linde D."/>
            <person name="Babiker R."/>
            <person name="Drula E."/>
            <person name="Ayuso-Fernandez I."/>
            <person name="Pacheco R."/>
            <person name="Padilla G."/>
            <person name="Ferreira P."/>
            <person name="Barriuso J."/>
            <person name="Kellner H."/>
            <person name="Castanera R."/>
            <person name="Alfaro M."/>
            <person name="Ramirez L."/>
            <person name="Pisabarro A.G."/>
            <person name="Kuo A."/>
            <person name="Tritt A."/>
            <person name="Lipzen A."/>
            <person name="He G."/>
            <person name="Yan M."/>
            <person name="Ng V."/>
            <person name="Cullen D."/>
            <person name="Martin F."/>
            <person name="Rosso M.-N."/>
            <person name="Henrissat B."/>
            <person name="Hibbett D."/>
            <person name="Martinez A.T."/>
            <person name="Grigoriev I.V."/>
        </authorList>
    </citation>
    <scope>NUCLEOTIDE SEQUENCE</scope>
    <source>
        <strain evidence="1">ATCC 90797</strain>
    </source>
</reference>
<sequence length="147" mass="16523">MDIGSYASSPTKAVSDARCPDITTHRALLSPQTWTFRCPLVRSCFKASPPTLPPPHFPPLFDIRFRVAPRISCACEQGLTPPESQITLIYLRLPSPRFSLSLRRVPRFPCTSASFHGTRRFSHSSLEYGIDNTRHLSLSVYAPRTHV</sequence>
<evidence type="ECO:0000313" key="1">
    <source>
        <dbReference type="EMBL" id="KAF9491689.1"/>
    </source>
</evidence>
<dbReference type="EMBL" id="MU154614">
    <property type="protein sequence ID" value="KAF9491689.1"/>
    <property type="molecule type" value="Genomic_DNA"/>
</dbReference>
<dbReference type="AlphaFoldDB" id="A0A9P5ZPQ4"/>
<proteinExistence type="predicted"/>
<comment type="caution">
    <text evidence="1">The sequence shown here is derived from an EMBL/GenBank/DDBJ whole genome shotgun (WGS) entry which is preliminary data.</text>
</comment>
<accession>A0A9P5ZPQ4</accession>
<dbReference type="Proteomes" id="UP000807025">
    <property type="component" value="Unassembled WGS sequence"/>
</dbReference>
<name>A0A9P5ZPQ4_PLEER</name>